<keyword evidence="8" id="KW-0411">Iron-sulfur</keyword>
<comment type="cofactor">
    <cofactor evidence="1">
        <name>FAD</name>
        <dbReference type="ChEBI" id="CHEBI:57692"/>
    </cofactor>
</comment>
<keyword evidence="2" id="KW-0285">Flavoprotein</keyword>
<evidence type="ECO:0000256" key="1">
    <source>
        <dbReference type="ARBA" id="ARBA00001974"/>
    </source>
</evidence>
<dbReference type="GO" id="GO:0010124">
    <property type="term" value="P:phenylacetate catabolic process"/>
    <property type="evidence" value="ECO:0007669"/>
    <property type="project" value="InterPro"/>
</dbReference>
<keyword evidence="6" id="KW-0560">Oxidoreductase</keyword>
<dbReference type="Proteomes" id="UP000242757">
    <property type="component" value="Unassembled WGS sequence"/>
</dbReference>
<evidence type="ECO:0000256" key="5">
    <source>
        <dbReference type="ARBA" id="ARBA00022827"/>
    </source>
</evidence>
<dbReference type="EMBL" id="NBIM01000001">
    <property type="protein sequence ID" value="OXY82970.1"/>
    <property type="molecule type" value="Genomic_DNA"/>
</dbReference>
<dbReference type="GO" id="GO:0051537">
    <property type="term" value="F:2 iron, 2 sulfur cluster binding"/>
    <property type="evidence" value="ECO:0007669"/>
    <property type="project" value="UniProtKB-KW"/>
</dbReference>
<dbReference type="Pfam" id="PF00175">
    <property type="entry name" value="NAD_binding_1"/>
    <property type="match status" value="1"/>
</dbReference>
<sequence length="353" mass="39270">MNQFYSLRVKSVQEQTRDAIAISFELAGDNHQRFRFKPGQHLTLRHQHEGEELRRCYSICSRDGHEDLTIAVKRIPDGRFSNWVNDHLKAGDVLEVMPPQGVFFQQAEKMGGRSYLGFAAGSGITPLLSIVKTLLAQDEQASFTLVYGNRSWNQTMFADELADMKDSYPTRFQFVCIFSREQGESEVLNGRLDEAKIRSLLDSRLLTAEVDHCFACGPEEMMTAVETVLPEYGLARERVHTERFNTGPARSLSAEERAARTQGLVGVILDGRELQVEVSPDDDSILDAALRAGADLPYACKGGVCATCKCKVVEGEVDMAINYSLEPDEVAAGYVLSCQSRPRAGTVRISFDD</sequence>
<dbReference type="InterPro" id="IPR001709">
    <property type="entry name" value="Flavoprot_Pyr_Nucl_cyt_Rdtase"/>
</dbReference>
<dbReference type="InterPro" id="IPR036010">
    <property type="entry name" value="2Fe-2S_ferredoxin-like_sf"/>
</dbReference>
<evidence type="ECO:0000256" key="8">
    <source>
        <dbReference type="ARBA" id="ARBA00023014"/>
    </source>
</evidence>
<evidence type="ECO:0000256" key="2">
    <source>
        <dbReference type="ARBA" id="ARBA00022630"/>
    </source>
</evidence>
<keyword evidence="5" id="KW-0274">FAD</keyword>
<evidence type="ECO:0000256" key="4">
    <source>
        <dbReference type="ARBA" id="ARBA00022723"/>
    </source>
</evidence>
<dbReference type="GO" id="GO:0046872">
    <property type="term" value="F:metal ion binding"/>
    <property type="evidence" value="ECO:0007669"/>
    <property type="project" value="UniProtKB-KW"/>
</dbReference>
<reference evidence="12 13" key="1">
    <citation type="submission" date="2017-08" db="EMBL/GenBank/DDBJ databases">
        <title>A Genome Sequence of Oceanimonas doudoroffii ATCC 27123T.</title>
        <authorList>
            <person name="Brennan M.A."/>
            <person name="Maclea K.S."/>
            <person name="Mcclelland W.D."/>
            <person name="Trachtenberg A.M."/>
        </authorList>
    </citation>
    <scope>NUCLEOTIDE SEQUENCE [LARGE SCALE GENOMIC DNA]</scope>
    <source>
        <strain evidence="12 13">ATCC 27123</strain>
    </source>
</reference>
<dbReference type="PANTHER" id="PTHR47354:SF8">
    <property type="entry name" value="1,2-PHENYLACETYL-COA EPOXIDASE, SUBUNIT E"/>
    <property type="match status" value="1"/>
</dbReference>
<dbReference type="InterPro" id="IPR050415">
    <property type="entry name" value="MRET"/>
</dbReference>
<evidence type="ECO:0000259" key="11">
    <source>
        <dbReference type="PROSITE" id="PS51384"/>
    </source>
</evidence>
<dbReference type="InterPro" id="IPR001041">
    <property type="entry name" value="2Fe-2S_ferredoxin-type"/>
</dbReference>
<evidence type="ECO:0000256" key="9">
    <source>
        <dbReference type="ARBA" id="ARBA00034078"/>
    </source>
</evidence>
<name>A0A233RHV1_9GAMM</name>
<dbReference type="Gene3D" id="2.40.30.10">
    <property type="entry name" value="Translation factors"/>
    <property type="match status" value="1"/>
</dbReference>
<keyword evidence="7" id="KW-0408">Iron</keyword>
<dbReference type="SUPFAM" id="SSF52343">
    <property type="entry name" value="Ferredoxin reductase-like, C-terminal NADP-linked domain"/>
    <property type="match status" value="1"/>
</dbReference>
<evidence type="ECO:0000256" key="7">
    <source>
        <dbReference type="ARBA" id="ARBA00023004"/>
    </source>
</evidence>
<dbReference type="InterPro" id="IPR006058">
    <property type="entry name" value="2Fe2S_fd_BS"/>
</dbReference>
<dbReference type="InterPro" id="IPR012675">
    <property type="entry name" value="Beta-grasp_dom_sf"/>
</dbReference>
<dbReference type="PROSITE" id="PS51085">
    <property type="entry name" value="2FE2S_FER_2"/>
    <property type="match status" value="1"/>
</dbReference>
<dbReference type="Pfam" id="PF00111">
    <property type="entry name" value="Fer2"/>
    <property type="match status" value="1"/>
</dbReference>
<dbReference type="InterPro" id="IPR017927">
    <property type="entry name" value="FAD-bd_FR_type"/>
</dbReference>
<comment type="caution">
    <text evidence="12">The sequence shown here is derived from an EMBL/GenBank/DDBJ whole genome shotgun (WGS) entry which is preliminary data.</text>
</comment>
<proteinExistence type="predicted"/>
<dbReference type="Gene3D" id="3.40.50.80">
    <property type="entry name" value="Nucleotide-binding domain of ferredoxin-NADP reductase (FNR) module"/>
    <property type="match status" value="1"/>
</dbReference>
<evidence type="ECO:0000313" key="13">
    <source>
        <dbReference type="Proteomes" id="UP000242757"/>
    </source>
</evidence>
<dbReference type="CDD" id="cd06214">
    <property type="entry name" value="PA_degradation_oxidoreductase_like"/>
    <property type="match status" value="1"/>
</dbReference>
<dbReference type="InterPro" id="IPR001433">
    <property type="entry name" value="OxRdtase_FAD/NAD-bd"/>
</dbReference>
<organism evidence="12 13">
    <name type="scientific">Oceanimonas doudoroffii</name>
    <dbReference type="NCBI Taxonomy" id="84158"/>
    <lineage>
        <taxon>Bacteria</taxon>
        <taxon>Pseudomonadati</taxon>
        <taxon>Pseudomonadota</taxon>
        <taxon>Gammaproteobacteria</taxon>
        <taxon>Aeromonadales</taxon>
        <taxon>Aeromonadaceae</taxon>
        <taxon>Oceanimonas</taxon>
    </lineage>
</organism>
<evidence type="ECO:0000256" key="3">
    <source>
        <dbReference type="ARBA" id="ARBA00022714"/>
    </source>
</evidence>
<dbReference type="OrthoDB" id="9796486at2"/>
<dbReference type="CDD" id="cd00207">
    <property type="entry name" value="fer2"/>
    <property type="match status" value="1"/>
</dbReference>
<evidence type="ECO:0000256" key="6">
    <source>
        <dbReference type="ARBA" id="ARBA00023002"/>
    </source>
</evidence>
<dbReference type="InterPro" id="IPR011884">
    <property type="entry name" value="PaaE"/>
</dbReference>
<dbReference type="Pfam" id="PF00970">
    <property type="entry name" value="FAD_binding_6"/>
    <property type="match status" value="1"/>
</dbReference>
<dbReference type="InterPro" id="IPR017938">
    <property type="entry name" value="Riboflavin_synthase-like_b-brl"/>
</dbReference>
<dbReference type="SUPFAM" id="SSF63380">
    <property type="entry name" value="Riboflavin synthase domain-like"/>
    <property type="match status" value="1"/>
</dbReference>
<keyword evidence="13" id="KW-1185">Reference proteome</keyword>
<dbReference type="AlphaFoldDB" id="A0A233RHV1"/>
<dbReference type="NCBIfam" id="TIGR02160">
    <property type="entry name" value="PA_CoA_Oxy5"/>
    <property type="match status" value="1"/>
</dbReference>
<dbReference type="Gene3D" id="3.10.20.30">
    <property type="match status" value="1"/>
</dbReference>
<dbReference type="GO" id="GO:0016491">
    <property type="term" value="F:oxidoreductase activity"/>
    <property type="evidence" value="ECO:0007669"/>
    <property type="project" value="UniProtKB-KW"/>
</dbReference>
<protein>
    <submittedName>
        <fullName evidence="12">Phenylacetic acid degradation protein</fullName>
    </submittedName>
</protein>
<evidence type="ECO:0000259" key="10">
    <source>
        <dbReference type="PROSITE" id="PS51085"/>
    </source>
</evidence>
<dbReference type="PANTHER" id="PTHR47354">
    <property type="entry name" value="NADH OXIDOREDUCTASE HCR"/>
    <property type="match status" value="1"/>
</dbReference>
<evidence type="ECO:0000313" key="12">
    <source>
        <dbReference type="EMBL" id="OXY82970.1"/>
    </source>
</evidence>
<dbReference type="SUPFAM" id="SSF54292">
    <property type="entry name" value="2Fe-2S ferredoxin-like"/>
    <property type="match status" value="1"/>
</dbReference>
<keyword evidence="3" id="KW-0001">2Fe-2S</keyword>
<dbReference type="GO" id="GO:0050660">
    <property type="term" value="F:flavin adenine dinucleotide binding"/>
    <property type="evidence" value="ECO:0007669"/>
    <property type="project" value="TreeGrafter"/>
</dbReference>
<dbReference type="PRINTS" id="PR00371">
    <property type="entry name" value="FPNCR"/>
</dbReference>
<feature type="domain" description="FAD-binding FR-type" evidence="11">
    <location>
        <begin position="2"/>
        <end position="106"/>
    </location>
</feature>
<dbReference type="InterPro" id="IPR008333">
    <property type="entry name" value="Cbr1-like_FAD-bd_dom"/>
</dbReference>
<dbReference type="PROSITE" id="PS00197">
    <property type="entry name" value="2FE2S_FER_1"/>
    <property type="match status" value="1"/>
</dbReference>
<keyword evidence="4" id="KW-0479">Metal-binding</keyword>
<dbReference type="PROSITE" id="PS51384">
    <property type="entry name" value="FAD_FR"/>
    <property type="match status" value="1"/>
</dbReference>
<comment type="cofactor">
    <cofactor evidence="9">
        <name>[2Fe-2S] cluster</name>
        <dbReference type="ChEBI" id="CHEBI:190135"/>
    </cofactor>
</comment>
<accession>A0A233RHV1</accession>
<gene>
    <name evidence="12" type="ORF">B6S08_05560</name>
</gene>
<feature type="domain" description="2Fe-2S ferredoxin-type" evidence="10">
    <location>
        <begin position="263"/>
        <end position="353"/>
    </location>
</feature>
<dbReference type="RefSeq" id="WP_094199747.1">
    <property type="nucleotide sequence ID" value="NZ_NBIM01000001.1"/>
</dbReference>
<dbReference type="InterPro" id="IPR039261">
    <property type="entry name" value="FNR_nucleotide-bd"/>
</dbReference>
<dbReference type="PRINTS" id="PR00410">
    <property type="entry name" value="PHEHYDRXLASE"/>
</dbReference>